<dbReference type="Proteomes" id="UP000589626">
    <property type="component" value="Unassembled WGS sequence"/>
</dbReference>
<protein>
    <submittedName>
        <fullName evidence="2">Ribosomal protein S18 acetylase RimI-like enzyme</fullName>
    </submittedName>
</protein>
<evidence type="ECO:0000313" key="3">
    <source>
        <dbReference type="Proteomes" id="UP000589626"/>
    </source>
</evidence>
<feature type="domain" description="N-acetyltransferase" evidence="1">
    <location>
        <begin position="7"/>
        <end position="164"/>
    </location>
</feature>
<keyword evidence="2" id="KW-0687">Ribonucleoprotein</keyword>
<dbReference type="Pfam" id="PF13508">
    <property type="entry name" value="Acetyltransf_7"/>
    <property type="match status" value="1"/>
</dbReference>
<sequence>MDLTQAPVLRAAGPDDAAAGATMHAACWREAYGPYVDAGLLEARLADTDRWVEAWTRQLAGGPPRVLAEVDGELVGFAVAGPSRDEDHATPAELYAIYTRSAWWGSGLGQRLWDAVRPDEPCSLWVLEANQRARAFYRRNGFEPDGSRELYAGLDAWEIRMVTP</sequence>
<evidence type="ECO:0000259" key="1">
    <source>
        <dbReference type="PROSITE" id="PS51186"/>
    </source>
</evidence>
<gene>
    <name evidence="2" type="ORF">FHU40_002630</name>
</gene>
<dbReference type="GO" id="GO:0016747">
    <property type="term" value="F:acyltransferase activity, transferring groups other than amino-acyl groups"/>
    <property type="evidence" value="ECO:0007669"/>
    <property type="project" value="InterPro"/>
</dbReference>
<dbReference type="GO" id="GO:0005840">
    <property type="term" value="C:ribosome"/>
    <property type="evidence" value="ECO:0007669"/>
    <property type="project" value="UniProtKB-KW"/>
</dbReference>
<dbReference type="InterPro" id="IPR016181">
    <property type="entry name" value="Acyl_CoA_acyltransferase"/>
</dbReference>
<dbReference type="PROSITE" id="PS51186">
    <property type="entry name" value="GNAT"/>
    <property type="match status" value="1"/>
</dbReference>
<dbReference type="Gene3D" id="3.40.630.30">
    <property type="match status" value="1"/>
</dbReference>
<organism evidence="2 3">
    <name type="scientific">Nocardioides soli</name>
    <dbReference type="NCBI Taxonomy" id="1036020"/>
    <lineage>
        <taxon>Bacteria</taxon>
        <taxon>Bacillati</taxon>
        <taxon>Actinomycetota</taxon>
        <taxon>Actinomycetes</taxon>
        <taxon>Propionibacteriales</taxon>
        <taxon>Nocardioidaceae</taxon>
        <taxon>Nocardioides</taxon>
    </lineage>
</organism>
<keyword evidence="3" id="KW-1185">Reference proteome</keyword>
<dbReference type="SUPFAM" id="SSF55729">
    <property type="entry name" value="Acyl-CoA N-acyltransferases (Nat)"/>
    <property type="match status" value="1"/>
</dbReference>
<accession>A0A7W4Z1E2</accession>
<dbReference type="InterPro" id="IPR000182">
    <property type="entry name" value="GNAT_dom"/>
</dbReference>
<dbReference type="AlphaFoldDB" id="A0A7W4Z1E2"/>
<proteinExistence type="predicted"/>
<keyword evidence="2" id="KW-0689">Ribosomal protein</keyword>
<evidence type="ECO:0000313" key="2">
    <source>
        <dbReference type="EMBL" id="MBB3042812.1"/>
    </source>
</evidence>
<dbReference type="CDD" id="cd04301">
    <property type="entry name" value="NAT_SF"/>
    <property type="match status" value="1"/>
</dbReference>
<comment type="caution">
    <text evidence="2">The sequence shown here is derived from an EMBL/GenBank/DDBJ whole genome shotgun (WGS) entry which is preliminary data.</text>
</comment>
<dbReference type="EMBL" id="JACHWR010000002">
    <property type="protein sequence ID" value="MBB3042812.1"/>
    <property type="molecule type" value="Genomic_DNA"/>
</dbReference>
<reference evidence="2 3" key="1">
    <citation type="submission" date="2020-08" db="EMBL/GenBank/DDBJ databases">
        <title>Sequencing the genomes of 1000 actinobacteria strains.</title>
        <authorList>
            <person name="Klenk H.-P."/>
        </authorList>
    </citation>
    <scope>NUCLEOTIDE SEQUENCE [LARGE SCALE GENOMIC DNA]</scope>
    <source>
        <strain evidence="2 3">DSM 105498</strain>
    </source>
</reference>
<dbReference type="RefSeq" id="WP_343057844.1">
    <property type="nucleotide sequence ID" value="NZ_JACHWR010000002.1"/>
</dbReference>
<name>A0A7W4Z1E2_9ACTN</name>